<reference evidence="1" key="1">
    <citation type="submission" date="2021-01" db="EMBL/GenBank/DDBJ databases">
        <authorList>
            <person name="Corre E."/>
            <person name="Pelletier E."/>
            <person name="Niang G."/>
            <person name="Scheremetjew M."/>
            <person name="Finn R."/>
            <person name="Kale V."/>
            <person name="Holt S."/>
            <person name="Cochrane G."/>
            <person name="Meng A."/>
            <person name="Brown T."/>
            <person name="Cohen L."/>
        </authorList>
    </citation>
    <scope>NUCLEOTIDE SEQUENCE</scope>
    <source>
        <strain evidence="1">UIO037</strain>
    </source>
</reference>
<sequence>MQGLQGLQSLGILKMQGPHGLQINLGMNAKLPDEGPTVRIGPVAGAVFSLGNALDHVGRTINGTGRAMGNPLKSAGRKLMEGATGVHSDVYNIRGYSDTMQPGVLAVGEGLEHHLDGNAIENSAWMQDAMGCECRPVTKRFHSTLTPFIAVDVIVPPGAAAGDIMQIDTPAGWLNVQVPPKLAMGDVFRVCVQTPTVGAGAVPSHQMLPNTSVGPWAPAVRAEVAANDVANDSSAAVLWSAQSWQRGKEF</sequence>
<dbReference type="EMBL" id="HBKO01025618">
    <property type="protein sequence ID" value="CAE2233636.1"/>
    <property type="molecule type" value="Transcribed_RNA"/>
</dbReference>
<dbReference type="AlphaFoldDB" id="A0A7S4IM94"/>
<protein>
    <submittedName>
        <fullName evidence="1">Uncharacterized protein</fullName>
    </submittedName>
</protein>
<gene>
    <name evidence="1" type="ORF">CPOL0286_LOCUS11691</name>
</gene>
<evidence type="ECO:0000313" key="1">
    <source>
        <dbReference type="EMBL" id="CAE2233636.1"/>
    </source>
</evidence>
<name>A0A7S4IM94_9EUKA</name>
<accession>A0A7S4IM94</accession>
<organism evidence="1">
    <name type="scientific">Prymnesium polylepis</name>
    <dbReference type="NCBI Taxonomy" id="72548"/>
    <lineage>
        <taxon>Eukaryota</taxon>
        <taxon>Haptista</taxon>
        <taxon>Haptophyta</taxon>
        <taxon>Prymnesiophyceae</taxon>
        <taxon>Prymnesiales</taxon>
        <taxon>Prymnesiaceae</taxon>
        <taxon>Prymnesium</taxon>
    </lineage>
</organism>
<proteinExistence type="predicted"/>